<dbReference type="GO" id="GO:0003954">
    <property type="term" value="F:NADH dehydrogenase activity"/>
    <property type="evidence" value="ECO:0007669"/>
    <property type="project" value="TreeGrafter"/>
</dbReference>
<dbReference type="PANTHER" id="PTHR43507:SF20">
    <property type="entry name" value="NADH-UBIQUINONE OXIDOREDUCTASE CHAIN 4"/>
    <property type="match status" value="1"/>
</dbReference>
<feature type="transmembrane region" description="Helical" evidence="16">
    <location>
        <begin position="7"/>
        <end position="30"/>
    </location>
</feature>
<comment type="similarity">
    <text evidence="2 16">Belongs to the complex I subunit 4 family.</text>
</comment>
<proteinExistence type="inferred from homology"/>
<evidence type="ECO:0000259" key="17">
    <source>
        <dbReference type="Pfam" id="PF00361"/>
    </source>
</evidence>
<dbReference type="GO" id="GO:0048039">
    <property type="term" value="F:ubiquinone binding"/>
    <property type="evidence" value="ECO:0007669"/>
    <property type="project" value="TreeGrafter"/>
</dbReference>
<feature type="transmembrane region" description="Helical" evidence="16">
    <location>
        <begin position="102"/>
        <end position="124"/>
    </location>
</feature>
<feature type="transmembrane region" description="Helical" evidence="16">
    <location>
        <begin position="366"/>
        <end position="391"/>
    </location>
</feature>
<dbReference type="PRINTS" id="PR01437">
    <property type="entry name" value="NUOXDRDTASE4"/>
</dbReference>
<evidence type="ECO:0000256" key="9">
    <source>
        <dbReference type="ARBA" id="ARBA00022982"/>
    </source>
</evidence>
<sequence length="437" mass="48701">MISLSVLLLFSLLLSSTWMNSIFFLFLGLMLSLLGMHSPFSWSMDMSFNYSSMSCFMIFLSFFICFISLICSWEMKESPFFMLSILSLSLVLILAFSSSSAFFFYIFFEVSLIPTLVLIIGWGYQPERLQAGSYMMMYTVSASLPLLLVLLFHSFNVGSTDFFLMNLSGLSFSGLALLAVLGAFLVKLPMYGAHLWLPKAHVEAPLGGSMILAGILLKLGGFGIFQMKYGLNLYSDSFSLIVVSFSLWGGFLASIMCLRQVDVKSFVAYSSVGHMSIVVAGFVLDSSWGIFSALVTMVAHGFSSSAMFCLAYFSYKKSFTRNIPYIKGMLQAFPMISMWWFLFCCINMACPPTLNLLGELSVVPILWGSSISFALVMGLLIFISAAYNMYLYSSMNHGSFLSHILPGEMMKSSMMCSLMCHFIPLLIIFKCDLFTSI</sequence>
<evidence type="ECO:0000256" key="14">
    <source>
        <dbReference type="ARBA" id="ARBA00023136"/>
    </source>
</evidence>
<dbReference type="GO" id="GO:0008137">
    <property type="term" value="F:NADH dehydrogenase (ubiquinone) activity"/>
    <property type="evidence" value="ECO:0007669"/>
    <property type="project" value="UniProtKB-UniRule"/>
</dbReference>
<feature type="transmembrane region" description="Helical" evidence="16">
    <location>
        <begin position="266"/>
        <end position="284"/>
    </location>
</feature>
<name>A0A7S7AAC7_9GAST</name>
<evidence type="ECO:0000256" key="8">
    <source>
        <dbReference type="ARBA" id="ARBA00022967"/>
    </source>
</evidence>
<feature type="transmembrane region" description="Helical" evidence="16">
    <location>
        <begin position="50"/>
        <end position="73"/>
    </location>
</feature>
<dbReference type="EC" id="7.1.1.2" evidence="3 16"/>
<evidence type="ECO:0000256" key="11">
    <source>
        <dbReference type="ARBA" id="ARBA00023027"/>
    </source>
</evidence>
<feature type="transmembrane region" description="Helical" evidence="16">
    <location>
        <begin position="136"/>
        <end position="155"/>
    </location>
</feature>
<evidence type="ECO:0000256" key="2">
    <source>
        <dbReference type="ARBA" id="ARBA00009025"/>
    </source>
</evidence>
<evidence type="ECO:0000256" key="7">
    <source>
        <dbReference type="ARBA" id="ARBA00022692"/>
    </source>
</evidence>
<reference evidence="18" key="1">
    <citation type="submission" date="2020-01" db="EMBL/GenBank/DDBJ databases">
        <authorList>
            <person name="Do T.D."/>
            <person name="Kim C.-B."/>
        </authorList>
    </citation>
    <scope>NUCLEOTIDE SEQUENCE</scope>
</reference>
<feature type="domain" description="NADH:quinone oxidoreductase/Mrp antiporter transmembrane" evidence="17">
    <location>
        <begin position="100"/>
        <end position="380"/>
    </location>
</feature>
<feature type="transmembrane region" description="Helical" evidence="16">
    <location>
        <begin position="206"/>
        <end position="225"/>
    </location>
</feature>
<evidence type="ECO:0000256" key="12">
    <source>
        <dbReference type="ARBA" id="ARBA00023075"/>
    </source>
</evidence>
<dbReference type="Pfam" id="PF00361">
    <property type="entry name" value="Proton_antipo_M"/>
    <property type="match status" value="1"/>
</dbReference>
<dbReference type="InterPro" id="IPR001750">
    <property type="entry name" value="ND/Mrp_TM"/>
</dbReference>
<gene>
    <name evidence="18" type="primary">ND4</name>
</gene>
<feature type="transmembrane region" description="Helical" evidence="16">
    <location>
        <begin position="80"/>
        <end position="96"/>
    </location>
</feature>
<keyword evidence="12 16" id="KW-0830">Ubiquinone</keyword>
<dbReference type="EMBL" id="MN911169">
    <property type="protein sequence ID" value="QOW38677.1"/>
    <property type="molecule type" value="Genomic_DNA"/>
</dbReference>
<evidence type="ECO:0000256" key="16">
    <source>
        <dbReference type="RuleBase" id="RU003297"/>
    </source>
</evidence>
<evidence type="ECO:0000313" key="18">
    <source>
        <dbReference type="EMBL" id="QOW38677.1"/>
    </source>
</evidence>
<keyword evidence="11 16" id="KW-0520">NAD</keyword>
<keyword evidence="13 16" id="KW-0496">Mitochondrion</keyword>
<protein>
    <recommendedName>
        <fullName evidence="4 16">NADH-ubiquinone oxidoreductase chain 4</fullName>
        <ecNumber evidence="3 16">7.1.1.2</ecNumber>
    </recommendedName>
</protein>
<feature type="transmembrane region" description="Helical" evidence="16">
    <location>
        <begin position="237"/>
        <end position="259"/>
    </location>
</feature>
<dbReference type="GO" id="GO:0015990">
    <property type="term" value="P:electron transport coupled proton transport"/>
    <property type="evidence" value="ECO:0007669"/>
    <property type="project" value="TreeGrafter"/>
</dbReference>
<comment type="function">
    <text evidence="16">Core subunit of the mitochondrial membrane respiratory chain NADH dehydrogenase (Complex I) which catalyzes electron transfer from NADH through the respiratory chain, using ubiquinone as an electron acceptor. Essential for the catalytic activity and assembly of complex I.</text>
</comment>
<evidence type="ECO:0000256" key="1">
    <source>
        <dbReference type="ARBA" id="ARBA00004225"/>
    </source>
</evidence>
<keyword evidence="7 16" id="KW-0812">Transmembrane</keyword>
<keyword evidence="14 16" id="KW-0472">Membrane</keyword>
<evidence type="ECO:0000256" key="4">
    <source>
        <dbReference type="ARBA" id="ARBA00021006"/>
    </source>
</evidence>
<evidence type="ECO:0000256" key="10">
    <source>
        <dbReference type="ARBA" id="ARBA00022989"/>
    </source>
</evidence>
<keyword evidence="5 16" id="KW-0813">Transport</keyword>
<keyword evidence="8" id="KW-1278">Translocase</keyword>
<dbReference type="GeneID" id="63378919"/>
<evidence type="ECO:0000256" key="6">
    <source>
        <dbReference type="ARBA" id="ARBA00022660"/>
    </source>
</evidence>
<feature type="transmembrane region" description="Helical" evidence="16">
    <location>
        <begin position="290"/>
        <end position="315"/>
    </location>
</feature>
<keyword evidence="9 16" id="KW-0249">Electron transport</keyword>
<evidence type="ECO:0000256" key="13">
    <source>
        <dbReference type="ARBA" id="ARBA00023128"/>
    </source>
</evidence>
<evidence type="ECO:0000256" key="15">
    <source>
        <dbReference type="ARBA" id="ARBA00049551"/>
    </source>
</evidence>
<keyword evidence="6 16" id="KW-0679">Respiratory chain</keyword>
<comment type="catalytic activity">
    <reaction evidence="15 16">
        <text>a ubiquinone + NADH + 5 H(+)(in) = a ubiquinol + NAD(+) + 4 H(+)(out)</text>
        <dbReference type="Rhea" id="RHEA:29091"/>
        <dbReference type="Rhea" id="RHEA-COMP:9565"/>
        <dbReference type="Rhea" id="RHEA-COMP:9566"/>
        <dbReference type="ChEBI" id="CHEBI:15378"/>
        <dbReference type="ChEBI" id="CHEBI:16389"/>
        <dbReference type="ChEBI" id="CHEBI:17976"/>
        <dbReference type="ChEBI" id="CHEBI:57540"/>
        <dbReference type="ChEBI" id="CHEBI:57945"/>
        <dbReference type="EC" id="7.1.1.2"/>
    </reaction>
</comment>
<keyword evidence="10 16" id="KW-1133">Transmembrane helix</keyword>
<feature type="transmembrane region" description="Helical" evidence="16">
    <location>
        <begin position="336"/>
        <end position="354"/>
    </location>
</feature>
<dbReference type="InterPro" id="IPR003918">
    <property type="entry name" value="NADH_UbQ_OxRdtase"/>
</dbReference>
<geneLocation type="mitochondrion" evidence="18"/>
<organism evidence="18">
    <name type="scientific">Protaeolidiella atra</name>
    <dbReference type="NCBI Taxonomy" id="1154746"/>
    <lineage>
        <taxon>Eukaryota</taxon>
        <taxon>Metazoa</taxon>
        <taxon>Spiralia</taxon>
        <taxon>Lophotrochozoa</taxon>
        <taxon>Mollusca</taxon>
        <taxon>Gastropoda</taxon>
        <taxon>Heterobranchia</taxon>
        <taxon>Euthyneura</taxon>
        <taxon>Nudipleura</taxon>
        <taxon>Nudibranchia</taxon>
        <taxon>Cladobranchia</taxon>
        <taxon>Aeolidioidea</taxon>
        <taxon>Aeolidiidae</taxon>
        <taxon>Protaeolidiella</taxon>
    </lineage>
</organism>
<evidence type="ECO:0000256" key="3">
    <source>
        <dbReference type="ARBA" id="ARBA00012944"/>
    </source>
</evidence>
<comment type="subcellular location">
    <subcellularLocation>
        <location evidence="1 16">Mitochondrion membrane</location>
        <topology evidence="1 16">Multi-pass membrane protein</topology>
    </subcellularLocation>
</comment>
<dbReference type="RefSeq" id="YP_010032943.1">
    <property type="nucleotide sequence ID" value="NC_053882.1"/>
</dbReference>
<evidence type="ECO:0000256" key="5">
    <source>
        <dbReference type="ARBA" id="ARBA00022448"/>
    </source>
</evidence>
<dbReference type="AlphaFoldDB" id="A0A7S7AAC7"/>
<dbReference type="CTD" id="4538"/>
<feature type="transmembrane region" description="Helical" evidence="16">
    <location>
        <begin position="167"/>
        <end position="186"/>
    </location>
</feature>
<dbReference type="GO" id="GO:0031966">
    <property type="term" value="C:mitochondrial membrane"/>
    <property type="evidence" value="ECO:0007669"/>
    <property type="project" value="UniProtKB-SubCell"/>
</dbReference>
<accession>A0A7S7AAC7</accession>
<dbReference type="GO" id="GO:0042773">
    <property type="term" value="P:ATP synthesis coupled electron transport"/>
    <property type="evidence" value="ECO:0007669"/>
    <property type="project" value="InterPro"/>
</dbReference>
<dbReference type="PANTHER" id="PTHR43507">
    <property type="entry name" value="NADH-UBIQUINONE OXIDOREDUCTASE CHAIN 4"/>
    <property type="match status" value="1"/>
</dbReference>